<protein>
    <submittedName>
        <fullName evidence="3">Replication initiator protein</fullName>
    </submittedName>
</protein>
<evidence type="ECO:0000313" key="3">
    <source>
        <dbReference type="EMBL" id="AJA11713.1"/>
    </source>
</evidence>
<dbReference type="SUPFAM" id="SSF46785">
    <property type="entry name" value="Winged helix' DNA-binding domain"/>
    <property type="match status" value="1"/>
</dbReference>
<dbReference type="InterPro" id="IPR036388">
    <property type="entry name" value="WH-like_DNA-bd_sf"/>
</dbReference>
<keyword evidence="4" id="KW-1185">Reference proteome</keyword>
<name>A0A0A7PR37_9SPHN</name>
<accession>A0A0A7PR37</accession>
<dbReference type="Gene3D" id="1.10.10.10">
    <property type="entry name" value="Winged helix-like DNA-binding domain superfamily/Winged helix DNA-binding domain"/>
    <property type="match status" value="1"/>
</dbReference>
<dbReference type="Proteomes" id="UP000030907">
    <property type="component" value="Plasmid pSfKp5.2"/>
</dbReference>
<reference evidence="3 4" key="1">
    <citation type="journal article" date="2015" name="Int. J. Syst. Evol. Microbiol.">
        <title>Description of Sphingopyxis fribergensis sp. nov. - a soil bacterium with the ability to degrade styrene and phenylacetic acid.</title>
        <authorList>
            <person name="Oelschlagel M."/>
            <person name="Ruckert C."/>
            <person name="Kalinowski J."/>
            <person name="Schmidt G."/>
            <person name="Schlomann M."/>
            <person name="Tischler D."/>
        </authorList>
    </citation>
    <scope>NUCLEOTIDE SEQUENCE [LARGE SCALE GENOMIC DNA]</scope>
    <source>
        <strain evidence="3 4">Kp5.2</strain>
        <plasmid evidence="3">pSfKp5.2</plasmid>
    </source>
</reference>
<dbReference type="InterPro" id="IPR000525">
    <property type="entry name" value="Initiator_Rep_WH1"/>
</dbReference>
<feature type="domain" description="Initiator Rep protein WH1" evidence="2">
    <location>
        <begin position="51"/>
        <end position="182"/>
    </location>
</feature>
<dbReference type="EMBL" id="CP009123">
    <property type="protein sequence ID" value="AJA11713.1"/>
    <property type="molecule type" value="Genomic_DNA"/>
</dbReference>
<evidence type="ECO:0000313" key="4">
    <source>
        <dbReference type="Proteomes" id="UP000030907"/>
    </source>
</evidence>
<gene>
    <name evidence="3" type="ORF">SKP52_24360</name>
</gene>
<evidence type="ECO:0000259" key="2">
    <source>
        <dbReference type="Pfam" id="PF01051"/>
    </source>
</evidence>
<organism evidence="3 4">
    <name type="scientific">Sphingopyxis fribergensis</name>
    <dbReference type="NCBI Taxonomy" id="1515612"/>
    <lineage>
        <taxon>Bacteria</taxon>
        <taxon>Pseudomonadati</taxon>
        <taxon>Pseudomonadota</taxon>
        <taxon>Alphaproteobacteria</taxon>
        <taxon>Sphingomonadales</taxon>
        <taxon>Sphingomonadaceae</taxon>
        <taxon>Sphingopyxis</taxon>
    </lineage>
</organism>
<evidence type="ECO:0000256" key="1">
    <source>
        <dbReference type="ARBA" id="ARBA00038283"/>
    </source>
</evidence>
<dbReference type="HOGENOM" id="CLU_766941_0_0_5"/>
<dbReference type="Pfam" id="PF21205">
    <property type="entry name" value="Rep3_C"/>
    <property type="match status" value="1"/>
</dbReference>
<dbReference type="AlphaFoldDB" id="A0A0A7PR37"/>
<dbReference type="Pfam" id="PF01051">
    <property type="entry name" value="Rep3_N"/>
    <property type="match status" value="1"/>
</dbReference>
<dbReference type="GO" id="GO:0003887">
    <property type="term" value="F:DNA-directed DNA polymerase activity"/>
    <property type="evidence" value="ECO:0007669"/>
    <property type="project" value="InterPro"/>
</dbReference>
<sequence>MGESDSVLIADDENEVSSARAMRVAAALARKGGEEFVKPGRLVEVRFVRGQSLSLTASRLLALMILTAGGDAWRDVSHRMRKSDIRRGHKGNERIVDMLEELHRTLFAEDDKSWRGKRATKRFSLIQASWEEVEEEGKETGWIEWQFTPDARRLIQESQTYAVMNRQAVLGFRSAYSLKLYEEGALRLHRRQPIWKVDMVGLRAALGIDPEKYADFAQLRRKVLQVAKAEIDQLAHFTVEWNEIRRGRAVIELIFRFAPKDAPAQIETVDELARHASGRKARREDSVEDLAIAGPTVAPELIGRLVADATSKLSAPDRVPREKFAAFPLGSLRYGGEEFYKVGVEHGGGWDVDGIAEAYRKEMGTRLGSLKGVKLERSWRGFCESYFSRRGRP</sequence>
<dbReference type="GO" id="GO:0006270">
    <property type="term" value="P:DNA replication initiation"/>
    <property type="evidence" value="ECO:0007669"/>
    <property type="project" value="InterPro"/>
</dbReference>
<comment type="similarity">
    <text evidence="1">Belongs to the initiator RepB protein family.</text>
</comment>
<keyword evidence="3" id="KW-0614">Plasmid</keyword>
<geneLocation type="plasmid" evidence="3 4">
    <name>pSfKp5.2</name>
</geneLocation>
<proteinExistence type="inferred from homology"/>
<dbReference type="KEGG" id="sphk:SKP52_24360"/>
<dbReference type="InterPro" id="IPR036390">
    <property type="entry name" value="WH_DNA-bd_sf"/>
</dbReference>